<evidence type="ECO:0000256" key="2">
    <source>
        <dbReference type="ARBA" id="ARBA00022598"/>
    </source>
</evidence>
<comment type="catalytic activity">
    <reaction evidence="7">
        <text>cob(II)yrinate + 2 L-glutamine + 2 ATP + 2 H2O = cob(II)yrinate a,c diamide + 2 L-glutamate + 2 ADP + 2 phosphate + 2 H(+)</text>
        <dbReference type="Rhea" id="RHEA:26289"/>
        <dbReference type="ChEBI" id="CHEBI:15377"/>
        <dbReference type="ChEBI" id="CHEBI:15378"/>
        <dbReference type="ChEBI" id="CHEBI:29985"/>
        <dbReference type="ChEBI" id="CHEBI:30616"/>
        <dbReference type="ChEBI" id="CHEBI:43474"/>
        <dbReference type="ChEBI" id="CHEBI:58359"/>
        <dbReference type="ChEBI" id="CHEBI:58537"/>
        <dbReference type="ChEBI" id="CHEBI:58894"/>
        <dbReference type="ChEBI" id="CHEBI:456216"/>
        <dbReference type="EC" id="6.3.5.11"/>
    </reaction>
</comment>
<dbReference type="Proteomes" id="UP000288623">
    <property type="component" value="Unassembled WGS sequence"/>
</dbReference>
<dbReference type="GO" id="GO:0005524">
    <property type="term" value="F:ATP binding"/>
    <property type="evidence" value="ECO:0007669"/>
    <property type="project" value="UniProtKB-UniRule"/>
</dbReference>
<dbReference type="Pfam" id="PF07685">
    <property type="entry name" value="GATase_3"/>
    <property type="match status" value="1"/>
</dbReference>
<keyword evidence="11" id="KW-1185">Reference proteome</keyword>
<evidence type="ECO:0000256" key="1">
    <source>
        <dbReference type="ARBA" id="ARBA00001946"/>
    </source>
</evidence>
<feature type="site" description="Increases nucleophilicity of active site Cys" evidence="7">
    <location>
        <position position="429"/>
    </location>
</feature>
<gene>
    <name evidence="7" type="primary">cbiA</name>
    <name evidence="10" type="ORF">QI30_16035</name>
</gene>
<keyword evidence="7" id="KW-0169">Cobalamin biosynthesis</keyword>
<dbReference type="InterPro" id="IPR004484">
    <property type="entry name" value="CbiA/CobB_synth"/>
</dbReference>
<evidence type="ECO:0000256" key="7">
    <source>
        <dbReference type="HAMAP-Rule" id="MF_00027"/>
    </source>
</evidence>
<dbReference type="InterPro" id="IPR027417">
    <property type="entry name" value="P-loop_NTPase"/>
</dbReference>
<keyword evidence="5 7" id="KW-0460">Magnesium</keyword>
<accession>A0A433RQR8</accession>
<evidence type="ECO:0000313" key="10">
    <source>
        <dbReference type="EMBL" id="RUS53063.1"/>
    </source>
</evidence>
<evidence type="ECO:0000259" key="8">
    <source>
        <dbReference type="Pfam" id="PF01656"/>
    </source>
</evidence>
<comment type="similarity">
    <text evidence="7">Belongs to the CobB/CbiA family.</text>
</comment>
<dbReference type="Gene3D" id="3.40.50.880">
    <property type="match status" value="1"/>
</dbReference>
<dbReference type="HAMAP" id="MF_00027">
    <property type="entry name" value="CobB_CbiA"/>
    <property type="match status" value="1"/>
</dbReference>
<dbReference type="PANTHER" id="PTHR43873:SF1">
    <property type="entry name" value="COBYRINATE A,C-DIAMIDE SYNTHASE"/>
    <property type="match status" value="1"/>
</dbReference>
<dbReference type="RefSeq" id="WP_126991609.1">
    <property type="nucleotide sequence ID" value="NZ_JTFC01000041.1"/>
</dbReference>
<dbReference type="NCBIfam" id="TIGR00379">
    <property type="entry name" value="cobB"/>
    <property type="match status" value="1"/>
</dbReference>
<evidence type="ECO:0000259" key="9">
    <source>
        <dbReference type="Pfam" id="PF07685"/>
    </source>
</evidence>
<dbReference type="InterPro" id="IPR029062">
    <property type="entry name" value="Class_I_gatase-like"/>
</dbReference>
<evidence type="ECO:0000256" key="3">
    <source>
        <dbReference type="ARBA" id="ARBA00022741"/>
    </source>
</evidence>
<keyword evidence="2 7" id="KW-0436">Ligase</keyword>
<dbReference type="CDD" id="cd03130">
    <property type="entry name" value="GATase1_CobB"/>
    <property type="match status" value="1"/>
</dbReference>
<reference evidence="10 11" key="1">
    <citation type="submission" date="2014-11" db="EMBL/GenBank/DDBJ databases">
        <title>Genome sequence and analysis of novel Kurthia sp.</title>
        <authorList>
            <person name="Lawson J.N."/>
            <person name="Gonzalez J.E."/>
            <person name="Rinauldi L."/>
            <person name="Xuan Z."/>
            <person name="Firman A."/>
            <person name="Shaddox L."/>
            <person name="Trudeau A."/>
            <person name="Shah S."/>
            <person name="Reiman D."/>
        </authorList>
    </citation>
    <scope>NUCLEOTIDE SEQUENCE [LARGE SCALE GENOMIC DNA]</scope>
    <source>
        <strain evidence="10 11">3B1D</strain>
    </source>
</reference>
<comment type="domain">
    <text evidence="7">Comprises of two domains. The C-terminal domain contains the binding site for glutamine and catalyzes the hydrolysis of this substrate to glutamate and ammonia. The N-terminal domain is anticipated to bind ATP and cobyrinate and catalyzes the ultimate synthesis of the diamide product. The ammonia produced via the glutaminase domain is probably translocated to the adjacent domain via a molecular tunnel, where it reacts with an activated intermediate.</text>
</comment>
<dbReference type="OrthoDB" id="9764035at2"/>
<dbReference type="NCBIfam" id="NF002204">
    <property type="entry name" value="PRK01077.1"/>
    <property type="match status" value="1"/>
</dbReference>
<proteinExistence type="inferred from homology"/>
<dbReference type="CDD" id="cd05388">
    <property type="entry name" value="CobB_N"/>
    <property type="match status" value="1"/>
</dbReference>
<dbReference type="UniPathway" id="UPA00148">
    <property type="reaction ID" value="UER00231"/>
</dbReference>
<sequence>MKRFVIAGTNSGVGKTTLTIGLMAALQKKGLRVQGFKCGPDYIDPSFHKAVTGRPSRNIDSFMFEADVVRDIVRRATQGSDIGIIEGVMGFYDGKDPLSNVGSTADIAVITETPVVLVVNCGAMARSAAAIVKGFQLLSDKPNIVAVIANQVGSASHFKIVKTAIEAECDVPVIGYLKKNSELHMPSRHLGLIPALERGEMQGYFDDLAALVTDTIDIDALLALTEVPELTVPTSIFDEKKAACCTIAVAHDAAFNFYYEENIELLQANGANIAYFSPLANEEVPAEADGLYIGGGFPEEFANILATTTQAKESIRSFIAADKPVFAECGGFMYLTEAIETLDGRRFDMVGAIPGVTKMQGKRVALGYREIFGKKDNFLLDEGMLAKGHEFHYSTYEQGPEQFAYDTKSRFKAKGEGYMQGNIVAGYTHFHFASNPEVAARFVRACVKGE</sequence>
<name>A0A433RQR8_9BACL</name>
<dbReference type="SUPFAM" id="SSF52317">
    <property type="entry name" value="Class I glutamine amidotransferase-like"/>
    <property type="match status" value="1"/>
</dbReference>
<comment type="pathway">
    <text evidence="7">Cofactor biosynthesis; adenosylcobalamin biosynthesis; cob(II)yrinate a,c-diamide from sirohydrochlorin (anaerobic route): step 10/10.</text>
</comment>
<comment type="function">
    <text evidence="7">Catalyzes the ATP-dependent amidation of the two carboxylate groups at positions a and c of cobyrinate, using either L-glutamine or ammonia as the nitrogen source.</text>
</comment>
<evidence type="ECO:0000256" key="6">
    <source>
        <dbReference type="ARBA" id="ARBA00022962"/>
    </source>
</evidence>
<keyword evidence="4 7" id="KW-0067">ATP-binding</keyword>
<dbReference type="GO" id="GO:0042242">
    <property type="term" value="F:cobyrinic acid a,c-diamide synthase activity"/>
    <property type="evidence" value="ECO:0007669"/>
    <property type="project" value="UniProtKB-UniRule"/>
</dbReference>
<feature type="active site" description="Nucleophile" evidence="7">
    <location>
        <position position="329"/>
    </location>
</feature>
<evidence type="ECO:0000256" key="4">
    <source>
        <dbReference type="ARBA" id="ARBA00022840"/>
    </source>
</evidence>
<comment type="cofactor">
    <cofactor evidence="1 7">
        <name>Mg(2+)</name>
        <dbReference type="ChEBI" id="CHEBI:18420"/>
    </cofactor>
</comment>
<dbReference type="InterPro" id="IPR011698">
    <property type="entry name" value="GATase_3"/>
</dbReference>
<dbReference type="EC" id="6.3.5.11" evidence="7"/>
<feature type="domain" description="CobB/CobQ-like glutamine amidotransferase" evidence="9">
    <location>
        <begin position="246"/>
        <end position="435"/>
    </location>
</feature>
<dbReference type="PROSITE" id="PS51274">
    <property type="entry name" value="GATASE_COBBQ"/>
    <property type="match status" value="1"/>
</dbReference>
<keyword evidence="3 7" id="KW-0547">Nucleotide-binding</keyword>
<comment type="miscellaneous">
    <text evidence="7">The a and c carboxylates of cobyrinate are activated for nucleophilic attack via formation of a phosphorylated intermediate by ATP. CbiA catalyzes first the amidation of the c-carboxylate, and then that of the a-carboxylate.</text>
</comment>
<evidence type="ECO:0000256" key="5">
    <source>
        <dbReference type="ARBA" id="ARBA00022842"/>
    </source>
</evidence>
<dbReference type="AlphaFoldDB" id="A0A433RQR8"/>
<feature type="domain" description="CobQ/CobB/MinD/ParA nucleotide binding" evidence="8">
    <location>
        <begin position="5"/>
        <end position="190"/>
    </location>
</feature>
<keyword evidence="6 7" id="KW-0315">Glutamine amidotransferase</keyword>
<protein>
    <recommendedName>
        <fullName evidence="7">Cobyrinate a,c-diamide synthase</fullName>
        <ecNumber evidence="7">6.3.5.11</ecNumber>
    </recommendedName>
    <alternativeName>
        <fullName evidence="7">Cobyrinic acid a,c-diamide synthetase</fullName>
    </alternativeName>
</protein>
<dbReference type="PANTHER" id="PTHR43873">
    <property type="entry name" value="COBYRINATE A,C-DIAMIDE SYNTHASE"/>
    <property type="match status" value="1"/>
</dbReference>
<comment type="caution">
    <text evidence="10">The sequence shown here is derived from an EMBL/GenBank/DDBJ whole genome shotgun (WGS) entry which is preliminary data.</text>
</comment>
<dbReference type="InterPro" id="IPR002586">
    <property type="entry name" value="CobQ/CobB/MinD/ParA_Nub-bd_dom"/>
</dbReference>
<dbReference type="SUPFAM" id="SSF52540">
    <property type="entry name" value="P-loop containing nucleoside triphosphate hydrolases"/>
    <property type="match status" value="1"/>
</dbReference>
<dbReference type="EMBL" id="JTFC01000041">
    <property type="protein sequence ID" value="RUS53063.1"/>
    <property type="molecule type" value="Genomic_DNA"/>
</dbReference>
<dbReference type="Pfam" id="PF01656">
    <property type="entry name" value="CbiA"/>
    <property type="match status" value="1"/>
</dbReference>
<organism evidence="10 11">
    <name type="scientific">Candidatus Kurthia intestinigallinarum</name>
    <dbReference type="NCBI Taxonomy" id="1562256"/>
    <lineage>
        <taxon>Bacteria</taxon>
        <taxon>Bacillati</taxon>
        <taxon>Bacillota</taxon>
        <taxon>Bacilli</taxon>
        <taxon>Bacillales</taxon>
        <taxon>Caryophanaceae</taxon>
        <taxon>Kurthia</taxon>
    </lineage>
</organism>
<evidence type="ECO:0000313" key="11">
    <source>
        <dbReference type="Proteomes" id="UP000288623"/>
    </source>
</evidence>
<dbReference type="Gene3D" id="3.40.50.300">
    <property type="entry name" value="P-loop containing nucleotide triphosphate hydrolases"/>
    <property type="match status" value="2"/>
</dbReference>
<dbReference type="GO" id="GO:0009236">
    <property type="term" value="P:cobalamin biosynthetic process"/>
    <property type="evidence" value="ECO:0007669"/>
    <property type="project" value="UniProtKB-UniRule"/>
</dbReference>